<feature type="compositionally biased region" description="Basic residues" evidence="1">
    <location>
        <begin position="129"/>
        <end position="140"/>
    </location>
</feature>
<feature type="region of interest" description="Disordered" evidence="1">
    <location>
        <begin position="103"/>
        <end position="195"/>
    </location>
</feature>
<feature type="region of interest" description="Disordered" evidence="1">
    <location>
        <begin position="1"/>
        <end position="83"/>
    </location>
</feature>
<name>A0A368GLB6_ANCCA</name>
<gene>
    <name evidence="2" type="ORF">ANCCAN_08853</name>
</gene>
<dbReference type="Proteomes" id="UP000252519">
    <property type="component" value="Unassembled WGS sequence"/>
</dbReference>
<dbReference type="AlphaFoldDB" id="A0A368GLB6"/>
<feature type="compositionally biased region" description="Basic and acidic residues" evidence="1">
    <location>
        <begin position="179"/>
        <end position="195"/>
    </location>
</feature>
<accession>A0A368GLB6</accession>
<feature type="compositionally biased region" description="Basic residues" evidence="1">
    <location>
        <begin position="70"/>
        <end position="79"/>
    </location>
</feature>
<sequence>MGAKQSAANRRLQLKNEKSPFKSGLTPKETTPVKKKPSQEDIMEQIVVPFDIVPTRQSDQKPEKTQRSSSFRRRGRKVLKPIGSSSMSLKLAAPVICPCPTFGELRHPPEAHPRRVRHVEQVQSTRAEKPRKREKFKRKSKQIDERPKQEKTQASKETTVASKETAVASKENAVASKETAMKEKKAASPQKKEKDTSCYLQVLPGTEKTTKHKDSASYPVLETACEEHAFITEAVNKPPPKIDNFFELANPFENECDMLDVSDTIFDIANDFPNICLNSKELMPDIEAFNIERPVRNLHN</sequence>
<evidence type="ECO:0000313" key="2">
    <source>
        <dbReference type="EMBL" id="RCN45166.1"/>
    </source>
</evidence>
<feature type="compositionally biased region" description="Basic and acidic residues" evidence="1">
    <location>
        <begin position="141"/>
        <end position="154"/>
    </location>
</feature>
<proteinExistence type="predicted"/>
<evidence type="ECO:0000256" key="1">
    <source>
        <dbReference type="SAM" id="MobiDB-lite"/>
    </source>
</evidence>
<dbReference type="EMBL" id="JOJR01000109">
    <property type="protein sequence ID" value="RCN45166.1"/>
    <property type="molecule type" value="Genomic_DNA"/>
</dbReference>
<feature type="compositionally biased region" description="Basic and acidic residues" evidence="1">
    <location>
        <begin position="104"/>
        <end position="113"/>
    </location>
</feature>
<comment type="caution">
    <text evidence="2">The sequence shown here is derived from an EMBL/GenBank/DDBJ whole genome shotgun (WGS) entry which is preliminary data.</text>
</comment>
<reference evidence="2 3" key="1">
    <citation type="submission" date="2014-10" db="EMBL/GenBank/DDBJ databases">
        <title>Draft genome of the hookworm Ancylostoma caninum.</title>
        <authorList>
            <person name="Mitreva M."/>
        </authorList>
    </citation>
    <scope>NUCLEOTIDE SEQUENCE [LARGE SCALE GENOMIC DNA]</scope>
    <source>
        <strain evidence="2 3">Baltimore</strain>
    </source>
</reference>
<dbReference type="OrthoDB" id="5874495at2759"/>
<organism evidence="2 3">
    <name type="scientific">Ancylostoma caninum</name>
    <name type="common">Dog hookworm</name>
    <dbReference type="NCBI Taxonomy" id="29170"/>
    <lineage>
        <taxon>Eukaryota</taxon>
        <taxon>Metazoa</taxon>
        <taxon>Ecdysozoa</taxon>
        <taxon>Nematoda</taxon>
        <taxon>Chromadorea</taxon>
        <taxon>Rhabditida</taxon>
        <taxon>Rhabditina</taxon>
        <taxon>Rhabditomorpha</taxon>
        <taxon>Strongyloidea</taxon>
        <taxon>Ancylostomatidae</taxon>
        <taxon>Ancylostomatinae</taxon>
        <taxon>Ancylostoma</taxon>
    </lineage>
</organism>
<protein>
    <submittedName>
        <fullName evidence="2">Uncharacterized protein</fullName>
    </submittedName>
</protein>
<evidence type="ECO:0000313" key="3">
    <source>
        <dbReference type="Proteomes" id="UP000252519"/>
    </source>
</evidence>
<keyword evidence="3" id="KW-1185">Reference proteome</keyword>